<keyword evidence="3" id="KW-0752">Steroid biosynthesis</keyword>
<dbReference type="PANTHER" id="PTHR43899:SF13">
    <property type="entry name" value="RH59310P"/>
    <property type="match status" value="1"/>
</dbReference>
<dbReference type="Gene3D" id="3.40.50.720">
    <property type="entry name" value="NAD(P)-binding Rossmann-like Domain"/>
    <property type="match status" value="1"/>
</dbReference>
<dbReference type="SUPFAM" id="SSF51735">
    <property type="entry name" value="NAD(P)-binding Rossmann-fold domains"/>
    <property type="match status" value="1"/>
</dbReference>
<keyword evidence="6" id="KW-0812">Transmembrane</keyword>
<keyword evidence="3" id="KW-0443">Lipid metabolism</keyword>
<dbReference type="PRINTS" id="PR00080">
    <property type="entry name" value="SDRFAMILY"/>
</dbReference>
<dbReference type="InterPro" id="IPR036291">
    <property type="entry name" value="NAD(P)-bd_dom_sf"/>
</dbReference>
<dbReference type="EMBL" id="CAWYQH010000046">
    <property type="protein sequence ID" value="CAK8678147.1"/>
    <property type="molecule type" value="Genomic_DNA"/>
</dbReference>
<dbReference type="PRINTS" id="PR00081">
    <property type="entry name" value="GDHRDH"/>
</dbReference>
<comment type="subcellular location">
    <subcellularLocation>
        <location evidence="1">Endoplasmic reticulum</location>
    </subcellularLocation>
</comment>
<evidence type="ECO:0000256" key="3">
    <source>
        <dbReference type="ARBA" id="ARBA00022955"/>
    </source>
</evidence>
<dbReference type="InterPro" id="IPR020904">
    <property type="entry name" value="Sc_DH/Rdtase_CS"/>
</dbReference>
<evidence type="ECO:0000313" key="7">
    <source>
        <dbReference type="EMBL" id="CAK8678147.1"/>
    </source>
</evidence>
<comment type="similarity">
    <text evidence="2 5">Belongs to the short-chain dehydrogenases/reductases (SDR) family.</text>
</comment>
<evidence type="ECO:0000256" key="4">
    <source>
        <dbReference type="ARBA" id="ARBA00023002"/>
    </source>
</evidence>
<evidence type="ECO:0000313" key="8">
    <source>
        <dbReference type="Proteomes" id="UP001642483"/>
    </source>
</evidence>
<dbReference type="PROSITE" id="PS00061">
    <property type="entry name" value="ADH_SHORT"/>
    <property type="match status" value="1"/>
</dbReference>
<evidence type="ECO:0000256" key="5">
    <source>
        <dbReference type="RuleBase" id="RU000363"/>
    </source>
</evidence>
<dbReference type="CDD" id="cd05356">
    <property type="entry name" value="17beta-HSD1_like_SDR_c"/>
    <property type="match status" value="1"/>
</dbReference>
<keyword evidence="3" id="KW-0444">Lipid biosynthesis</keyword>
<keyword evidence="6" id="KW-1133">Transmembrane helix</keyword>
<dbReference type="Pfam" id="PF00106">
    <property type="entry name" value="adh_short"/>
    <property type="match status" value="1"/>
</dbReference>
<gene>
    <name evidence="7" type="ORF">CVLEPA_LOCUS8095</name>
</gene>
<sequence>MDCSVLQYIGIFTSLYFIVKIVLKIIEGSRLYIFSTYPNFSKYGKWSVVTGSTDGIGKETAIQLASRGQNIVLISRSEEKLRNVANEIESKHNVQTKCLTIDFSDDEEIYNKIADFLQGLDVGTLVNNVGIAQEISCFHEHPNLSKFLRDIIRLNVISVIKMTQVVLPGMVKRKRGLVLNLSSFAAVKPVKNYAMYSATKTFVDCFAQALSYEYESKGITIQSCMPGTVLTNITKKYGEFQKMPSPETFCKSWLATIGKARWTHGYWKHAIDGWIWSQLSTDLTQTIGEARMNRAMELEKKKRN</sequence>
<evidence type="ECO:0008006" key="9">
    <source>
        <dbReference type="Google" id="ProtNLM"/>
    </source>
</evidence>
<keyword evidence="8" id="KW-1185">Reference proteome</keyword>
<feature type="transmembrane region" description="Helical" evidence="6">
    <location>
        <begin position="6"/>
        <end position="23"/>
    </location>
</feature>
<organism evidence="7 8">
    <name type="scientific">Clavelina lepadiformis</name>
    <name type="common">Light-bulb sea squirt</name>
    <name type="synonym">Ascidia lepadiformis</name>
    <dbReference type="NCBI Taxonomy" id="159417"/>
    <lineage>
        <taxon>Eukaryota</taxon>
        <taxon>Metazoa</taxon>
        <taxon>Chordata</taxon>
        <taxon>Tunicata</taxon>
        <taxon>Ascidiacea</taxon>
        <taxon>Aplousobranchia</taxon>
        <taxon>Clavelinidae</taxon>
        <taxon>Clavelina</taxon>
    </lineage>
</organism>
<dbReference type="PANTHER" id="PTHR43899">
    <property type="entry name" value="RH59310P"/>
    <property type="match status" value="1"/>
</dbReference>
<dbReference type="InterPro" id="IPR002347">
    <property type="entry name" value="SDR_fam"/>
</dbReference>
<dbReference type="Proteomes" id="UP001642483">
    <property type="component" value="Unassembled WGS sequence"/>
</dbReference>
<accession>A0ABP0FEN2</accession>
<dbReference type="InterPro" id="IPR051019">
    <property type="entry name" value="VLCFA-Steroid_DH"/>
</dbReference>
<evidence type="ECO:0000256" key="2">
    <source>
        <dbReference type="ARBA" id="ARBA00006484"/>
    </source>
</evidence>
<keyword evidence="6" id="KW-0472">Membrane</keyword>
<dbReference type="PIRSF" id="PIRSF000126">
    <property type="entry name" value="11-beta-HSD1"/>
    <property type="match status" value="1"/>
</dbReference>
<comment type="caution">
    <text evidence="7">The sequence shown here is derived from an EMBL/GenBank/DDBJ whole genome shotgun (WGS) entry which is preliminary data.</text>
</comment>
<keyword evidence="4" id="KW-0560">Oxidoreductase</keyword>
<protein>
    <recommendedName>
        <fullName evidence="9">Steroid dehydrogenase</fullName>
    </recommendedName>
</protein>
<name>A0ABP0FEN2_CLALP</name>
<proteinExistence type="inferred from homology"/>
<evidence type="ECO:0000256" key="6">
    <source>
        <dbReference type="SAM" id="Phobius"/>
    </source>
</evidence>
<reference evidence="7 8" key="1">
    <citation type="submission" date="2024-02" db="EMBL/GenBank/DDBJ databases">
        <authorList>
            <person name="Daric V."/>
            <person name="Darras S."/>
        </authorList>
    </citation>
    <scope>NUCLEOTIDE SEQUENCE [LARGE SCALE GENOMIC DNA]</scope>
</reference>
<evidence type="ECO:0000256" key="1">
    <source>
        <dbReference type="ARBA" id="ARBA00004240"/>
    </source>
</evidence>